<dbReference type="PANTHER" id="PTHR43808:SF8">
    <property type="entry name" value="PEPTIDASE M20 DIMERISATION DOMAIN-CONTAINING PROTEIN"/>
    <property type="match status" value="1"/>
</dbReference>
<keyword evidence="13" id="KW-0170">Cobalt</keyword>
<dbReference type="InterPro" id="IPR010182">
    <property type="entry name" value="ArgE/DapE"/>
</dbReference>
<evidence type="ECO:0000256" key="13">
    <source>
        <dbReference type="ARBA" id="ARBA00023285"/>
    </source>
</evidence>
<dbReference type="InterPro" id="IPR050072">
    <property type="entry name" value="Peptidase_M20A"/>
</dbReference>
<dbReference type="InterPro" id="IPR002933">
    <property type="entry name" value="Peptidase_M20"/>
</dbReference>
<evidence type="ECO:0000313" key="16">
    <source>
        <dbReference type="EMBL" id="KRL25978.1"/>
    </source>
</evidence>
<dbReference type="AlphaFoldDB" id="A0A0R1P8U3"/>
<keyword evidence="9" id="KW-0378">Hydrolase</keyword>
<proteinExistence type="inferred from homology"/>
<evidence type="ECO:0000256" key="4">
    <source>
        <dbReference type="ARBA" id="ARBA00006247"/>
    </source>
</evidence>
<comment type="catalytic activity">
    <reaction evidence="14">
        <text>N-succinyl-(2S,6S)-2,6-diaminopimelate + H2O = (2S,6S)-2,6-diaminopimelate + succinate</text>
        <dbReference type="Rhea" id="RHEA:22608"/>
        <dbReference type="ChEBI" id="CHEBI:15377"/>
        <dbReference type="ChEBI" id="CHEBI:30031"/>
        <dbReference type="ChEBI" id="CHEBI:57609"/>
        <dbReference type="ChEBI" id="CHEBI:58087"/>
        <dbReference type="EC" id="3.5.1.18"/>
    </reaction>
</comment>
<evidence type="ECO:0000256" key="5">
    <source>
        <dbReference type="ARBA" id="ARBA00011921"/>
    </source>
</evidence>
<keyword evidence="8" id="KW-0479">Metal-binding</keyword>
<dbReference type="NCBIfam" id="TIGR01910">
    <property type="entry name" value="DapE-ArgE"/>
    <property type="match status" value="1"/>
</dbReference>
<evidence type="ECO:0000256" key="9">
    <source>
        <dbReference type="ARBA" id="ARBA00022801"/>
    </source>
</evidence>
<comment type="cofactor">
    <cofactor evidence="2">
        <name>Zn(2+)</name>
        <dbReference type="ChEBI" id="CHEBI:29105"/>
    </cofactor>
</comment>
<evidence type="ECO:0000256" key="7">
    <source>
        <dbReference type="ARBA" id="ARBA00022605"/>
    </source>
</evidence>
<evidence type="ECO:0000259" key="15">
    <source>
        <dbReference type="Pfam" id="PF07687"/>
    </source>
</evidence>
<evidence type="ECO:0000256" key="12">
    <source>
        <dbReference type="ARBA" id="ARBA00023154"/>
    </source>
</evidence>
<evidence type="ECO:0000313" key="17">
    <source>
        <dbReference type="Proteomes" id="UP000051445"/>
    </source>
</evidence>
<dbReference type="Proteomes" id="UP000051445">
    <property type="component" value="Unassembled WGS sequence"/>
</dbReference>
<comment type="similarity">
    <text evidence="4">Belongs to the peptidase M20A family.</text>
</comment>
<dbReference type="PROSITE" id="PS00758">
    <property type="entry name" value="ARGE_DAPE_CPG2_1"/>
    <property type="match status" value="1"/>
</dbReference>
<evidence type="ECO:0000256" key="8">
    <source>
        <dbReference type="ARBA" id="ARBA00022723"/>
    </source>
</evidence>
<dbReference type="Gene3D" id="3.40.630.10">
    <property type="entry name" value="Zn peptidases"/>
    <property type="match status" value="2"/>
</dbReference>
<dbReference type="InterPro" id="IPR036264">
    <property type="entry name" value="Bact_exopeptidase_dim_dom"/>
</dbReference>
<dbReference type="Pfam" id="PF01546">
    <property type="entry name" value="Peptidase_M20"/>
    <property type="match status" value="1"/>
</dbReference>
<dbReference type="NCBIfam" id="NF006365">
    <property type="entry name" value="PRK08588.1"/>
    <property type="match status" value="1"/>
</dbReference>
<dbReference type="GO" id="GO:0046872">
    <property type="term" value="F:metal ion binding"/>
    <property type="evidence" value="ECO:0007669"/>
    <property type="project" value="UniProtKB-KW"/>
</dbReference>
<evidence type="ECO:0000256" key="14">
    <source>
        <dbReference type="ARBA" id="ARBA00051301"/>
    </source>
</evidence>
<gene>
    <name evidence="16" type="ORF">FD27_GL001363</name>
</gene>
<keyword evidence="11" id="KW-0220">Diaminopimelate biosynthesis</keyword>
<dbReference type="UniPathway" id="UPA00034">
    <property type="reaction ID" value="UER00021"/>
</dbReference>
<keyword evidence="17" id="KW-1185">Reference proteome</keyword>
<dbReference type="SUPFAM" id="SSF55031">
    <property type="entry name" value="Bacterial exopeptidase dimerisation domain"/>
    <property type="match status" value="1"/>
</dbReference>
<evidence type="ECO:0000256" key="1">
    <source>
        <dbReference type="ARBA" id="ARBA00001941"/>
    </source>
</evidence>
<keyword evidence="12" id="KW-0457">Lysine biosynthesis</keyword>
<evidence type="ECO:0000256" key="6">
    <source>
        <dbReference type="ARBA" id="ARBA00016853"/>
    </source>
</evidence>
<reference evidence="16 17" key="1">
    <citation type="journal article" date="2015" name="Genome Announc.">
        <title>Expanding the biotechnology potential of lactobacilli through comparative genomics of 213 strains and associated genera.</title>
        <authorList>
            <person name="Sun Z."/>
            <person name="Harris H.M."/>
            <person name="McCann A."/>
            <person name="Guo C."/>
            <person name="Argimon S."/>
            <person name="Zhang W."/>
            <person name="Yang X."/>
            <person name="Jeffery I.B."/>
            <person name="Cooney J.C."/>
            <person name="Kagawa T.F."/>
            <person name="Liu W."/>
            <person name="Song Y."/>
            <person name="Salvetti E."/>
            <person name="Wrobel A."/>
            <person name="Rasinkangas P."/>
            <person name="Parkhill J."/>
            <person name="Rea M.C."/>
            <person name="O'Sullivan O."/>
            <person name="Ritari J."/>
            <person name="Douillard F.P."/>
            <person name="Paul Ross R."/>
            <person name="Yang R."/>
            <person name="Briner A.E."/>
            <person name="Felis G.E."/>
            <person name="de Vos W.M."/>
            <person name="Barrangou R."/>
            <person name="Klaenhammer T.R."/>
            <person name="Caufield P.W."/>
            <person name="Cui Y."/>
            <person name="Zhang H."/>
            <person name="O'Toole P.W."/>
        </authorList>
    </citation>
    <scope>NUCLEOTIDE SEQUENCE [LARGE SCALE GENOMIC DNA]</scope>
    <source>
        <strain evidence="16 17">DSM 13145</strain>
    </source>
</reference>
<dbReference type="GO" id="GO:0019877">
    <property type="term" value="P:diaminopimelate biosynthetic process"/>
    <property type="evidence" value="ECO:0007669"/>
    <property type="project" value="UniProtKB-KW"/>
</dbReference>
<dbReference type="GO" id="GO:0009089">
    <property type="term" value="P:lysine biosynthetic process via diaminopimelate"/>
    <property type="evidence" value="ECO:0007669"/>
    <property type="project" value="UniProtKB-UniPathway"/>
</dbReference>
<dbReference type="InterPro" id="IPR011650">
    <property type="entry name" value="Peptidase_M20_dimer"/>
</dbReference>
<comment type="caution">
    <text evidence="16">The sequence shown here is derived from an EMBL/GenBank/DDBJ whole genome shotgun (WGS) entry which is preliminary data.</text>
</comment>
<keyword evidence="7" id="KW-0028">Amino-acid biosynthesis</keyword>
<dbReference type="EC" id="3.5.1.18" evidence="5"/>
<sequence length="385" mass="41696">MNMDKDKQIAILSKLISIKSVNDNEAEVADYIESLFKPYEDQGVQIDRVQYAPGRDNLVVTIGSGDKMLGFSGHEDVVSEGDASQWSSDPFKATIKDGKLYGRGAADMKSGLAALIIAMIDMLDNHNVPGKIRLLCTVGEETGEYGAAQLTKEGYADGLAGLIIAEPGNSMTEIGYTSKGVIDYIVTSIGKQAHSSQPQNGINAIDHLVDFATQVKPLMAKFDKVNPILGKLTHVQSVFQGGSQINSVPAKAIIKGNIRTIPEYPNQVVFDALNKLVADLNQKPGYDLSIRYSFPEEAMPGDKDAPLIKLMEKVHDEIFDGPVKAIGQSGASDGSEFLHGKGDFAIAEIGPGNNTQHQTDENVEVDVFHKSVEFYKQVAQEFFAD</sequence>
<keyword evidence="10" id="KW-0862">Zinc</keyword>
<evidence type="ECO:0000256" key="10">
    <source>
        <dbReference type="ARBA" id="ARBA00022833"/>
    </source>
</evidence>
<dbReference type="SUPFAM" id="SSF53187">
    <property type="entry name" value="Zn-dependent exopeptidases"/>
    <property type="match status" value="1"/>
</dbReference>
<evidence type="ECO:0000256" key="2">
    <source>
        <dbReference type="ARBA" id="ARBA00001947"/>
    </source>
</evidence>
<dbReference type="Gene3D" id="3.30.70.360">
    <property type="match status" value="1"/>
</dbReference>
<dbReference type="PANTHER" id="PTHR43808">
    <property type="entry name" value="ACETYLORNITHINE DEACETYLASE"/>
    <property type="match status" value="1"/>
</dbReference>
<dbReference type="InterPro" id="IPR001261">
    <property type="entry name" value="ArgE/DapE_CS"/>
</dbReference>
<dbReference type="PATRIC" id="fig|1423746.3.peg.1392"/>
<dbReference type="EMBL" id="AZER01000025">
    <property type="protein sequence ID" value="KRL25978.1"/>
    <property type="molecule type" value="Genomic_DNA"/>
</dbReference>
<protein>
    <recommendedName>
        <fullName evidence="6">Probable succinyl-diaminopimelate desuccinylase</fullName>
        <ecNumber evidence="5">3.5.1.18</ecNumber>
    </recommendedName>
</protein>
<feature type="domain" description="Peptidase M20 dimerisation" evidence="15">
    <location>
        <begin position="177"/>
        <end position="281"/>
    </location>
</feature>
<accession>A0A0R1P8U3</accession>
<evidence type="ECO:0000256" key="3">
    <source>
        <dbReference type="ARBA" id="ARBA00005130"/>
    </source>
</evidence>
<dbReference type="CDD" id="cd08659">
    <property type="entry name" value="M20_ArgE_DapE-like"/>
    <property type="match status" value="1"/>
</dbReference>
<dbReference type="Pfam" id="PF07687">
    <property type="entry name" value="M20_dimer"/>
    <property type="match status" value="1"/>
</dbReference>
<comment type="pathway">
    <text evidence="3">Amino-acid biosynthesis; L-lysine biosynthesis via DAP pathway; LL-2,6-diaminopimelate from (S)-tetrahydrodipicolinate (succinylase route): step 3/3.</text>
</comment>
<evidence type="ECO:0000256" key="11">
    <source>
        <dbReference type="ARBA" id="ARBA00022915"/>
    </source>
</evidence>
<dbReference type="STRING" id="1423746.FD27_GL001363"/>
<comment type="cofactor">
    <cofactor evidence="1">
        <name>Co(2+)</name>
        <dbReference type="ChEBI" id="CHEBI:48828"/>
    </cofactor>
</comment>
<organism evidence="16 17">
    <name type="scientific">Limosilactobacillus frumenti DSM 13145</name>
    <dbReference type="NCBI Taxonomy" id="1423746"/>
    <lineage>
        <taxon>Bacteria</taxon>
        <taxon>Bacillati</taxon>
        <taxon>Bacillota</taxon>
        <taxon>Bacilli</taxon>
        <taxon>Lactobacillales</taxon>
        <taxon>Lactobacillaceae</taxon>
        <taxon>Limosilactobacillus</taxon>
    </lineage>
</organism>
<dbReference type="GO" id="GO:0009014">
    <property type="term" value="F:succinyl-diaminopimelate desuccinylase activity"/>
    <property type="evidence" value="ECO:0007669"/>
    <property type="project" value="UniProtKB-EC"/>
</dbReference>
<name>A0A0R1P8U3_9LACO</name>